<evidence type="ECO:0000313" key="1">
    <source>
        <dbReference type="EMBL" id="CAH1438199.1"/>
    </source>
</evidence>
<sequence length="68" mass="7778">MEKVTKPYSLSNHDPCVTSGIPANEKLFPARGGQGSCGSRVFKFRSTLLRRRLVQYFRVRGLPSYPRY</sequence>
<organism evidence="1 2">
    <name type="scientific">Lactuca virosa</name>
    <dbReference type="NCBI Taxonomy" id="75947"/>
    <lineage>
        <taxon>Eukaryota</taxon>
        <taxon>Viridiplantae</taxon>
        <taxon>Streptophyta</taxon>
        <taxon>Embryophyta</taxon>
        <taxon>Tracheophyta</taxon>
        <taxon>Spermatophyta</taxon>
        <taxon>Magnoliopsida</taxon>
        <taxon>eudicotyledons</taxon>
        <taxon>Gunneridae</taxon>
        <taxon>Pentapetalae</taxon>
        <taxon>asterids</taxon>
        <taxon>campanulids</taxon>
        <taxon>Asterales</taxon>
        <taxon>Asteraceae</taxon>
        <taxon>Cichorioideae</taxon>
        <taxon>Cichorieae</taxon>
        <taxon>Lactucinae</taxon>
        <taxon>Lactuca</taxon>
    </lineage>
</organism>
<accession>A0AAU9NK05</accession>
<proteinExistence type="predicted"/>
<dbReference type="EMBL" id="CAKMRJ010004445">
    <property type="protein sequence ID" value="CAH1438199.1"/>
    <property type="molecule type" value="Genomic_DNA"/>
</dbReference>
<dbReference type="AlphaFoldDB" id="A0AAU9NK05"/>
<reference evidence="1 2" key="1">
    <citation type="submission" date="2022-01" db="EMBL/GenBank/DDBJ databases">
        <authorList>
            <person name="Xiong W."/>
            <person name="Schranz E."/>
        </authorList>
    </citation>
    <scope>NUCLEOTIDE SEQUENCE [LARGE SCALE GENOMIC DNA]</scope>
</reference>
<gene>
    <name evidence="1" type="ORF">LVIROSA_LOCUS24470</name>
</gene>
<keyword evidence="2" id="KW-1185">Reference proteome</keyword>
<protein>
    <submittedName>
        <fullName evidence="1">Uncharacterized protein</fullName>
    </submittedName>
</protein>
<name>A0AAU9NK05_9ASTR</name>
<dbReference type="Proteomes" id="UP001157418">
    <property type="component" value="Unassembled WGS sequence"/>
</dbReference>
<evidence type="ECO:0000313" key="2">
    <source>
        <dbReference type="Proteomes" id="UP001157418"/>
    </source>
</evidence>
<comment type="caution">
    <text evidence="1">The sequence shown here is derived from an EMBL/GenBank/DDBJ whole genome shotgun (WGS) entry which is preliminary data.</text>
</comment>